<evidence type="ECO:0000313" key="2">
    <source>
        <dbReference type="EMBL" id="MDW5597451.1"/>
    </source>
</evidence>
<dbReference type="InterPro" id="IPR000182">
    <property type="entry name" value="GNAT_dom"/>
</dbReference>
<dbReference type="Pfam" id="PF00583">
    <property type="entry name" value="Acetyltransf_1"/>
    <property type="match status" value="1"/>
</dbReference>
<keyword evidence="3" id="KW-1185">Reference proteome</keyword>
<dbReference type="PROSITE" id="PS51186">
    <property type="entry name" value="GNAT"/>
    <property type="match status" value="1"/>
</dbReference>
<comment type="caution">
    <text evidence="2">The sequence shown here is derived from an EMBL/GenBank/DDBJ whole genome shotgun (WGS) entry which is preliminary data.</text>
</comment>
<accession>A0ABU4HVU3</accession>
<dbReference type="Gene3D" id="3.40.630.30">
    <property type="match status" value="1"/>
</dbReference>
<organism evidence="2 3">
    <name type="scientific">Conexibacter stalactiti</name>
    <dbReference type="NCBI Taxonomy" id="1940611"/>
    <lineage>
        <taxon>Bacteria</taxon>
        <taxon>Bacillati</taxon>
        <taxon>Actinomycetota</taxon>
        <taxon>Thermoleophilia</taxon>
        <taxon>Solirubrobacterales</taxon>
        <taxon>Conexibacteraceae</taxon>
        <taxon>Conexibacter</taxon>
    </lineage>
</organism>
<dbReference type="InterPro" id="IPR016181">
    <property type="entry name" value="Acyl_CoA_acyltransferase"/>
</dbReference>
<dbReference type="Proteomes" id="UP001284601">
    <property type="component" value="Unassembled WGS sequence"/>
</dbReference>
<evidence type="ECO:0000259" key="1">
    <source>
        <dbReference type="PROSITE" id="PS51186"/>
    </source>
</evidence>
<proteinExistence type="predicted"/>
<gene>
    <name evidence="2" type="ORF">R7226_24090</name>
</gene>
<evidence type="ECO:0000313" key="3">
    <source>
        <dbReference type="Proteomes" id="UP001284601"/>
    </source>
</evidence>
<sequence length="180" mass="18704">MSSASPPPASLVRRAGAADAEAIGRLLHDFNAEYEMATASPAAIAERIRSLLAEEPRFTVLLAGGRGGAGSADDEPDADGAGAREPVGFAVLRFRAALASAGLECYLAELYVVPAARGRGLGRALMETAIALARAEGADWIDLGTSEDDHAARALYESLGFVNREGGPDGPVSYVYELEL</sequence>
<dbReference type="PANTHER" id="PTHR43072:SF60">
    <property type="entry name" value="L-2,4-DIAMINOBUTYRIC ACID ACETYLTRANSFERASE"/>
    <property type="match status" value="1"/>
</dbReference>
<reference evidence="3" key="1">
    <citation type="submission" date="2023-07" db="EMBL/GenBank/DDBJ databases">
        <title>Conexibacter stalactiti sp. nov., isolated from stalactites in a lava cave and emended description of the genus Conexibacter.</title>
        <authorList>
            <person name="Lee S.D."/>
        </authorList>
    </citation>
    <scope>NUCLEOTIDE SEQUENCE [LARGE SCALE GENOMIC DNA]</scope>
    <source>
        <strain evidence="3">KCTC 39840</strain>
    </source>
</reference>
<dbReference type="CDD" id="cd04301">
    <property type="entry name" value="NAT_SF"/>
    <property type="match status" value="1"/>
</dbReference>
<dbReference type="PANTHER" id="PTHR43072">
    <property type="entry name" value="N-ACETYLTRANSFERASE"/>
    <property type="match status" value="1"/>
</dbReference>
<dbReference type="RefSeq" id="WP_318599914.1">
    <property type="nucleotide sequence ID" value="NZ_JAWSTH010000088.1"/>
</dbReference>
<name>A0ABU4HVU3_9ACTN</name>
<feature type="domain" description="N-acetyltransferase" evidence="1">
    <location>
        <begin position="10"/>
        <end position="180"/>
    </location>
</feature>
<dbReference type="SUPFAM" id="SSF55729">
    <property type="entry name" value="Acyl-CoA N-acyltransferases (Nat)"/>
    <property type="match status" value="1"/>
</dbReference>
<dbReference type="EMBL" id="JAWSTH010000088">
    <property type="protein sequence ID" value="MDW5597451.1"/>
    <property type="molecule type" value="Genomic_DNA"/>
</dbReference>
<protein>
    <submittedName>
        <fullName evidence="2">GNAT family N-acetyltransferase</fullName>
    </submittedName>
</protein>